<dbReference type="OrthoDB" id="1495530at2"/>
<name>A0A4Q7JDP7_9PSEU</name>
<reference evidence="2 3" key="1">
    <citation type="submission" date="2019-02" db="EMBL/GenBank/DDBJ databases">
        <title>Draft genome sequence of Amycolatopsis sp. 8-3EHSu isolated from roots of Suaeda maritima.</title>
        <authorList>
            <person name="Duangmal K."/>
            <person name="Chantavorakit T."/>
        </authorList>
    </citation>
    <scope>NUCLEOTIDE SEQUENCE [LARGE SCALE GENOMIC DNA]</scope>
    <source>
        <strain evidence="2 3">8-3EHSu</strain>
    </source>
</reference>
<accession>A0A4Q7JDP7</accession>
<dbReference type="PROSITE" id="PS51352">
    <property type="entry name" value="THIOREDOXIN_2"/>
    <property type="match status" value="1"/>
</dbReference>
<dbReference type="SUPFAM" id="SSF52833">
    <property type="entry name" value="Thioredoxin-like"/>
    <property type="match status" value="1"/>
</dbReference>
<organism evidence="2 3">
    <name type="scientific">Amycolatopsis suaedae</name>
    <dbReference type="NCBI Taxonomy" id="2510978"/>
    <lineage>
        <taxon>Bacteria</taxon>
        <taxon>Bacillati</taxon>
        <taxon>Actinomycetota</taxon>
        <taxon>Actinomycetes</taxon>
        <taxon>Pseudonocardiales</taxon>
        <taxon>Pseudonocardiaceae</taxon>
        <taxon>Amycolatopsis</taxon>
    </lineage>
</organism>
<dbReference type="AlphaFoldDB" id="A0A4Q7JDP7"/>
<evidence type="ECO:0000313" key="2">
    <source>
        <dbReference type="EMBL" id="RZQ65318.1"/>
    </source>
</evidence>
<feature type="domain" description="Thioredoxin" evidence="1">
    <location>
        <begin position="10"/>
        <end position="137"/>
    </location>
</feature>
<dbReference type="EMBL" id="SFCC01000002">
    <property type="protein sequence ID" value="RZQ65318.1"/>
    <property type="molecule type" value="Genomic_DNA"/>
</dbReference>
<protein>
    <submittedName>
        <fullName evidence="2">Thioredoxin</fullName>
    </submittedName>
</protein>
<dbReference type="Gene3D" id="3.40.30.10">
    <property type="entry name" value="Glutaredoxin"/>
    <property type="match status" value="1"/>
</dbReference>
<evidence type="ECO:0000313" key="3">
    <source>
        <dbReference type="Proteomes" id="UP000292003"/>
    </source>
</evidence>
<dbReference type="RefSeq" id="WP_130474104.1">
    <property type="nucleotide sequence ID" value="NZ_SFCC01000002.1"/>
</dbReference>
<gene>
    <name evidence="2" type="ORF">EWH70_05410</name>
</gene>
<sequence length="142" mass="15365">MVGLWVVLGTLVLGLAAGAALRWRNGRIRTARPSATLPEPIARQLDPDTPVTLVQLSTTFCAPCRHTRALLSHLADRTDGLRHVDLDVTNQPEVAQQLGVLRTPTTLALASDGTELLRVGGVPRAEELLDALRPHFEKRPTG</sequence>
<dbReference type="Proteomes" id="UP000292003">
    <property type="component" value="Unassembled WGS sequence"/>
</dbReference>
<proteinExistence type="predicted"/>
<keyword evidence="3" id="KW-1185">Reference proteome</keyword>
<comment type="caution">
    <text evidence="2">The sequence shown here is derived from an EMBL/GenBank/DDBJ whole genome shotgun (WGS) entry which is preliminary data.</text>
</comment>
<dbReference type="InterPro" id="IPR036249">
    <property type="entry name" value="Thioredoxin-like_sf"/>
</dbReference>
<dbReference type="Pfam" id="PF00085">
    <property type="entry name" value="Thioredoxin"/>
    <property type="match status" value="1"/>
</dbReference>
<dbReference type="InterPro" id="IPR013766">
    <property type="entry name" value="Thioredoxin_domain"/>
</dbReference>
<evidence type="ECO:0000259" key="1">
    <source>
        <dbReference type="PROSITE" id="PS51352"/>
    </source>
</evidence>
<dbReference type="CDD" id="cd02947">
    <property type="entry name" value="TRX_family"/>
    <property type="match status" value="1"/>
</dbReference>